<dbReference type="InterPro" id="IPR036188">
    <property type="entry name" value="FAD/NAD-bd_sf"/>
</dbReference>
<comment type="caution">
    <text evidence="7">The sequence shown here is derived from an EMBL/GenBank/DDBJ whole genome shotgun (WGS) entry which is preliminary data.</text>
</comment>
<dbReference type="SUPFAM" id="SSF55424">
    <property type="entry name" value="FAD/NAD-linked reductases, dimerisation (C-terminal) domain"/>
    <property type="match status" value="1"/>
</dbReference>
<evidence type="ECO:0000259" key="6">
    <source>
        <dbReference type="Pfam" id="PF14759"/>
    </source>
</evidence>
<dbReference type="InterPro" id="IPR016156">
    <property type="entry name" value="FAD/NAD-linked_Rdtase_dimer_sf"/>
</dbReference>
<accession>A0ABT3QD28</accession>
<keyword evidence="8" id="KW-1185">Reference proteome</keyword>
<dbReference type="Gene3D" id="3.30.390.30">
    <property type="match status" value="1"/>
</dbReference>
<dbReference type="PRINTS" id="PR00368">
    <property type="entry name" value="FADPNR"/>
</dbReference>
<dbReference type="InterPro" id="IPR050446">
    <property type="entry name" value="FAD-oxidoreductase/Apoptosis"/>
</dbReference>
<sequence>MSAGTVIIGASHAGVTCAAALREAGYTDRILLVSEEEGIPCHRPPLSKGYMTGAVSADSLPLKSASFYQEDNIDLLTGVKVTAVNPGQKNVVLSNGKIVSYNYLVLATGSKPRPWHGADLPEHVYTLRTVQDASNIARRAASLSGAVVVIGGGYVGLELAATLRTHFKKEVHIVEMAPRLLRRAASAELSEYVAELHKKAGNFLHLSCPVKAINAGHKTTIDVVLHDDTVINAEMVILGTGIVPEQTLAGEAGLACQDGIVVDKFCKTSDEFIFAIGDCSRFPVAHHAQTLRLECVQNAMDQARVAASVIVGEAKEYAAVPWFWSDQLGVKFQTAGIIEDGMTCVVRGEKSSGKYALFHFYSNGRLGAVETINQPALHMLARRLLAAEISPDMQQAGDVQFDLKGLIGK</sequence>
<keyword evidence="3" id="KW-0274">FAD</keyword>
<dbReference type="PANTHER" id="PTHR43557">
    <property type="entry name" value="APOPTOSIS-INDUCING FACTOR 1"/>
    <property type="match status" value="1"/>
</dbReference>
<dbReference type="Proteomes" id="UP001301152">
    <property type="component" value="Unassembled WGS sequence"/>
</dbReference>
<comment type="cofactor">
    <cofactor evidence="1">
        <name>FAD</name>
        <dbReference type="ChEBI" id="CHEBI:57692"/>
    </cofactor>
</comment>
<dbReference type="InterPro" id="IPR023753">
    <property type="entry name" value="FAD/NAD-binding_dom"/>
</dbReference>
<evidence type="ECO:0000256" key="1">
    <source>
        <dbReference type="ARBA" id="ARBA00001974"/>
    </source>
</evidence>
<feature type="domain" description="Reductase C-terminal" evidence="6">
    <location>
        <begin position="322"/>
        <end position="406"/>
    </location>
</feature>
<dbReference type="Pfam" id="PF14759">
    <property type="entry name" value="Reductase_C"/>
    <property type="match status" value="1"/>
</dbReference>
<feature type="domain" description="FAD/NAD(P)-binding" evidence="5">
    <location>
        <begin position="6"/>
        <end position="303"/>
    </location>
</feature>
<dbReference type="RefSeq" id="WP_173558981.1">
    <property type="nucleotide sequence ID" value="NZ_JAPIUZ010000001.1"/>
</dbReference>
<dbReference type="PRINTS" id="PR00411">
    <property type="entry name" value="PNDRDTASEI"/>
</dbReference>
<name>A0ABT3QD28_9PROT</name>
<evidence type="ECO:0000313" key="8">
    <source>
        <dbReference type="Proteomes" id="UP001301152"/>
    </source>
</evidence>
<dbReference type="PANTHER" id="PTHR43557:SF2">
    <property type="entry name" value="RIESKE DOMAIN-CONTAINING PROTEIN-RELATED"/>
    <property type="match status" value="1"/>
</dbReference>
<keyword evidence="2" id="KW-0285">Flavoprotein</keyword>
<dbReference type="EMBL" id="JAPIUZ010000001">
    <property type="protein sequence ID" value="MCX2563199.1"/>
    <property type="molecule type" value="Genomic_DNA"/>
</dbReference>
<evidence type="ECO:0000313" key="7">
    <source>
        <dbReference type="EMBL" id="MCX2563199.1"/>
    </source>
</evidence>
<gene>
    <name evidence="7" type="ORF">OQ497_04375</name>
</gene>
<reference evidence="7 8" key="1">
    <citation type="submission" date="2022-11" db="EMBL/GenBank/DDBJ databases">
        <title>Genome sequencing of Acetobacter type strain.</title>
        <authorList>
            <person name="Heo J."/>
            <person name="Lee D."/>
            <person name="Han B.-H."/>
            <person name="Hong S.-B."/>
            <person name="Kwon S.-W."/>
        </authorList>
    </citation>
    <scope>NUCLEOTIDE SEQUENCE [LARGE SCALE GENOMIC DNA]</scope>
    <source>
        <strain evidence="7 8">KACC 21253</strain>
    </source>
</reference>
<organism evidence="7 8">
    <name type="scientific">Acetobacter thailandicus</name>
    <dbReference type="NCBI Taxonomy" id="1502842"/>
    <lineage>
        <taxon>Bacteria</taxon>
        <taxon>Pseudomonadati</taxon>
        <taxon>Pseudomonadota</taxon>
        <taxon>Alphaproteobacteria</taxon>
        <taxon>Acetobacterales</taxon>
        <taxon>Acetobacteraceae</taxon>
        <taxon>Acetobacter</taxon>
    </lineage>
</organism>
<keyword evidence="4" id="KW-0560">Oxidoreductase</keyword>
<evidence type="ECO:0000259" key="5">
    <source>
        <dbReference type="Pfam" id="PF07992"/>
    </source>
</evidence>
<evidence type="ECO:0000256" key="4">
    <source>
        <dbReference type="ARBA" id="ARBA00023002"/>
    </source>
</evidence>
<evidence type="ECO:0000256" key="2">
    <source>
        <dbReference type="ARBA" id="ARBA00022630"/>
    </source>
</evidence>
<dbReference type="SUPFAM" id="SSF51905">
    <property type="entry name" value="FAD/NAD(P)-binding domain"/>
    <property type="match status" value="2"/>
</dbReference>
<dbReference type="Gene3D" id="3.50.50.60">
    <property type="entry name" value="FAD/NAD(P)-binding domain"/>
    <property type="match status" value="2"/>
</dbReference>
<dbReference type="Pfam" id="PF07992">
    <property type="entry name" value="Pyr_redox_2"/>
    <property type="match status" value="1"/>
</dbReference>
<dbReference type="InterPro" id="IPR028202">
    <property type="entry name" value="Reductase_C"/>
</dbReference>
<proteinExistence type="predicted"/>
<evidence type="ECO:0000256" key="3">
    <source>
        <dbReference type="ARBA" id="ARBA00022827"/>
    </source>
</evidence>
<protein>
    <submittedName>
        <fullName evidence="7">FAD-dependent oxidoreductase</fullName>
    </submittedName>
</protein>